<evidence type="ECO:0000256" key="9">
    <source>
        <dbReference type="ARBA" id="ARBA00023306"/>
    </source>
</evidence>
<keyword evidence="5 11" id="KW-0547">Nucleotide-binding</keyword>
<dbReference type="SUPFAM" id="SSF53623">
    <property type="entry name" value="MurD-like peptide ligases, catalytic domain"/>
    <property type="match status" value="1"/>
</dbReference>
<dbReference type="Gene3D" id="3.40.1390.10">
    <property type="entry name" value="MurE/MurF, N-terminal domain"/>
    <property type="match status" value="1"/>
</dbReference>
<keyword evidence="6 11" id="KW-0067">ATP-binding</keyword>
<dbReference type="InterPro" id="IPR013221">
    <property type="entry name" value="Mur_ligase_cen"/>
</dbReference>
<evidence type="ECO:0000313" key="17">
    <source>
        <dbReference type="Proteomes" id="UP000002366"/>
    </source>
</evidence>
<dbReference type="SUPFAM" id="SSF63418">
    <property type="entry name" value="MurE/MurF N-terminal domain"/>
    <property type="match status" value="1"/>
</dbReference>
<evidence type="ECO:0000256" key="3">
    <source>
        <dbReference type="ARBA" id="ARBA00022598"/>
    </source>
</evidence>
<proteinExistence type="inferred from homology"/>
<dbReference type="Pfam" id="PF08245">
    <property type="entry name" value="Mur_ligase_M"/>
    <property type="match status" value="1"/>
</dbReference>
<dbReference type="InterPro" id="IPR035911">
    <property type="entry name" value="MurE/MurF_N"/>
</dbReference>
<organism evidence="16 17">
    <name type="scientific">Aminobacterium colombiense (strain DSM 12261 / ALA-1)</name>
    <dbReference type="NCBI Taxonomy" id="572547"/>
    <lineage>
        <taxon>Bacteria</taxon>
        <taxon>Thermotogati</taxon>
        <taxon>Synergistota</taxon>
        <taxon>Synergistia</taxon>
        <taxon>Synergistales</taxon>
        <taxon>Aminobacteriaceae</taxon>
        <taxon>Aminobacterium</taxon>
    </lineage>
</organism>
<dbReference type="InterPro" id="IPR005761">
    <property type="entry name" value="UDP-N-AcMur-Glu-dNH2Pim_ligase"/>
</dbReference>
<dbReference type="SUPFAM" id="SSF53244">
    <property type="entry name" value="MurD-like peptide ligases, peptide-binding domain"/>
    <property type="match status" value="1"/>
</dbReference>
<dbReference type="Pfam" id="PF01225">
    <property type="entry name" value="Mur_ligase"/>
    <property type="match status" value="1"/>
</dbReference>
<dbReference type="STRING" id="572547.Amico_0814"/>
<dbReference type="GO" id="GO:0071555">
    <property type="term" value="P:cell wall organization"/>
    <property type="evidence" value="ECO:0007669"/>
    <property type="project" value="UniProtKB-KW"/>
</dbReference>
<keyword evidence="7 11" id="KW-0133">Cell shape</keyword>
<evidence type="ECO:0000256" key="7">
    <source>
        <dbReference type="ARBA" id="ARBA00022960"/>
    </source>
</evidence>
<evidence type="ECO:0000256" key="5">
    <source>
        <dbReference type="ARBA" id="ARBA00022741"/>
    </source>
</evidence>
<name>D5EEG5_AMICL</name>
<evidence type="ECO:0000256" key="1">
    <source>
        <dbReference type="ARBA" id="ARBA00005898"/>
    </source>
</evidence>
<dbReference type="GO" id="GO:0005737">
    <property type="term" value="C:cytoplasm"/>
    <property type="evidence" value="ECO:0007669"/>
    <property type="project" value="UniProtKB-SubCell"/>
</dbReference>
<dbReference type="Gene3D" id="3.40.1190.10">
    <property type="entry name" value="Mur-like, catalytic domain"/>
    <property type="match status" value="1"/>
</dbReference>
<dbReference type="InterPro" id="IPR000713">
    <property type="entry name" value="Mur_ligase_N"/>
</dbReference>
<dbReference type="EC" id="6.3.2.-" evidence="11"/>
<dbReference type="UniPathway" id="UPA00219"/>
<keyword evidence="9 11" id="KW-0131">Cell cycle</keyword>
<keyword evidence="8 11" id="KW-0573">Peptidoglycan synthesis</keyword>
<keyword evidence="2 11" id="KW-0963">Cytoplasm</keyword>
<keyword evidence="10 11" id="KW-0961">Cell wall biogenesis/degradation</keyword>
<evidence type="ECO:0000259" key="13">
    <source>
        <dbReference type="Pfam" id="PF01225"/>
    </source>
</evidence>
<dbReference type="HOGENOM" id="CLU_022291_4_1_0"/>
<feature type="modified residue" description="N6-carboxylysine" evidence="11">
    <location>
        <position position="224"/>
    </location>
</feature>
<evidence type="ECO:0000256" key="6">
    <source>
        <dbReference type="ARBA" id="ARBA00022840"/>
    </source>
</evidence>
<dbReference type="InterPro" id="IPR036615">
    <property type="entry name" value="Mur_ligase_C_dom_sf"/>
</dbReference>
<dbReference type="AlphaFoldDB" id="D5EEG5"/>
<comment type="pathway">
    <text evidence="11 12">Cell wall biogenesis; peptidoglycan biosynthesis.</text>
</comment>
<evidence type="ECO:0000259" key="15">
    <source>
        <dbReference type="Pfam" id="PF08245"/>
    </source>
</evidence>
<dbReference type="Proteomes" id="UP000002366">
    <property type="component" value="Chromosome"/>
</dbReference>
<dbReference type="KEGG" id="aco:Amico_0814"/>
<evidence type="ECO:0000256" key="2">
    <source>
        <dbReference type="ARBA" id="ARBA00022490"/>
    </source>
</evidence>
<dbReference type="GO" id="GO:0004326">
    <property type="term" value="F:tetrahydrofolylpolyglutamate synthase activity"/>
    <property type="evidence" value="ECO:0007669"/>
    <property type="project" value="InterPro"/>
</dbReference>
<dbReference type="Gene3D" id="3.90.190.20">
    <property type="entry name" value="Mur ligase, C-terminal domain"/>
    <property type="match status" value="1"/>
</dbReference>
<keyword evidence="3 11" id="KW-0436">Ligase</keyword>
<dbReference type="OrthoDB" id="9800958at2"/>
<accession>D5EEG5</accession>
<comment type="PTM">
    <text evidence="11">Carboxylation is probably crucial for Mg(2+) binding and, consequently, for the gamma-phosphate positioning of ATP.</text>
</comment>
<dbReference type="InterPro" id="IPR018109">
    <property type="entry name" value="Folylpolyglutamate_synth_CS"/>
</dbReference>
<sequence length="500" mass="55723">MSTLQLVLKALKEKNLLKEARNISNPSLVLWDVFNKSHQCEENSLFCCIPGEKHDGHSFASDAVQRGAAVLLCQHALPLQVPQIIVENSRWAMGFAAAAVYGFPSKQVSLYGITGTNGKTTSSYMIRSILEEAGEKCGLMGTIVYADGEKEQEADRTTPESCDVQRLIARMKRNGCTSVIMEASSHGANQGRLNGCLFQGMVFTNLTPEHLDYHKDMEHYFEAKKKLFEEYVSENWCGAVNSDDEYGRRLLRIYGKKCLSFGLDSTRHHDVQLQNFYMTLSELSMKVQFFNSDPIDITLPLTGRFNIYNALGAMAICYKMGVAPLVIKKGLESMPQVPGRLEKYFFENEVCGVVDYAHTPDALENVLSALREVCHGKIISVFGHGGERYQANRPLLGQVAARLADIIIVTMDNSRSEDPAKIAEAIEQGIASVVEAPPHYRILDRNEAVRTALSMAKPGDVVVVTGKGPERFIVMDNNKIEYNDSHAIQQWALDVGLRWR</sequence>
<keyword evidence="11" id="KW-0460">Magnesium</keyword>
<dbReference type="GO" id="GO:0005524">
    <property type="term" value="F:ATP binding"/>
    <property type="evidence" value="ECO:0007669"/>
    <property type="project" value="UniProtKB-UniRule"/>
</dbReference>
<feature type="binding site" evidence="11">
    <location>
        <begin position="157"/>
        <end position="158"/>
    </location>
    <ligand>
        <name>UDP-N-acetyl-alpha-D-muramoyl-L-alanyl-D-glutamate</name>
        <dbReference type="ChEBI" id="CHEBI:83900"/>
    </ligand>
</feature>
<dbReference type="NCBIfam" id="TIGR01085">
    <property type="entry name" value="murE"/>
    <property type="match status" value="1"/>
</dbReference>
<comment type="caution">
    <text evidence="11">Lacks conserved residue(s) required for the propagation of feature annotation.</text>
</comment>
<dbReference type="GO" id="GO:0000287">
    <property type="term" value="F:magnesium ion binding"/>
    <property type="evidence" value="ECO:0007669"/>
    <property type="project" value="UniProtKB-UniRule"/>
</dbReference>
<evidence type="ECO:0000256" key="8">
    <source>
        <dbReference type="ARBA" id="ARBA00022984"/>
    </source>
</evidence>
<dbReference type="PROSITE" id="PS01011">
    <property type="entry name" value="FOLYLPOLYGLU_SYNT_1"/>
    <property type="match status" value="1"/>
</dbReference>
<dbReference type="GO" id="GO:0009252">
    <property type="term" value="P:peptidoglycan biosynthetic process"/>
    <property type="evidence" value="ECO:0007669"/>
    <property type="project" value="UniProtKB-UniRule"/>
</dbReference>
<dbReference type="eggNOG" id="COG0769">
    <property type="taxonomic scope" value="Bacteria"/>
</dbReference>
<protein>
    <recommendedName>
        <fullName evidence="11">UDP-N-acetylmuramyl-tripeptide synthetase</fullName>
        <ecNumber evidence="11">6.3.2.-</ecNumber>
    </recommendedName>
    <alternativeName>
        <fullName evidence="11">UDP-MurNAc-tripeptide synthetase</fullName>
    </alternativeName>
</protein>
<evidence type="ECO:0000259" key="14">
    <source>
        <dbReference type="Pfam" id="PF02875"/>
    </source>
</evidence>
<feature type="binding site" evidence="11">
    <location>
        <position position="184"/>
    </location>
    <ligand>
        <name>UDP-N-acetyl-alpha-D-muramoyl-L-alanyl-D-glutamate</name>
        <dbReference type="ChEBI" id="CHEBI:83900"/>
    </ligand>
</feature>
<reference evidence="16 17" key="1">
    <citation type="journal article" date="2010" name="Stand. Genomic Sci.">
        <title>Complete genome sequence of Aminobacterium colombiense type strain (ALA-1).</title>
        <authorList>
            <person name="Chertkov O."/>
            <person name="Sikorski J."/>
            <person name="Brambilla E."/>
            <person name="Lapidus A."/>
            <person name="Copeland A."/>
            <person name="Glavina Del Rio T."/>
            <person name="Nolan M."/>
            <person name="Lucas S."/>
            <person name="Tice H."/>
            <person name="Cheng J.F."/>
            <person name="Han C."/>
            <person name="Detter J.C."/>
            <person name="Bruce D."/>
            <person name="Tapia R."/>
            <person name="Goodwin L."/>
            <person name="Pitluck S."/>
            <person name="Liolios K."/>
            <person name="Ivanova N."/>
            <person name="Mavromatis K."/>
            <person name="Ovchinnikova G."/>
            <person name="Pati A."/>
            <person name="Chen A."/>
            <person name="Palaniappan K."/>
            <person name="Land M."/>
            <person name="Hauser L."/>
            <person name="Chang Y.J."/>
            <person name="Jeffries C.D."/>
            <person name="Spring S."/>
            <person name="Rohde M."/>
            <person name="Goker M."/>
            <person name="Bristow J."/>
            <person name="Eisen J.A."/>
            <person name="Markowitz V."/>
            <person name="Hugenholtz P."/>
            <person name="Kyrpides N.C."/>
            <person name="Klenk H.P."/>
        </authorList>
    </citation>
    <scope>NUCLEOTIDE SEQUENCE [LARGE SCALE GENOMIC DNA]</scope>
    <source>
        <strain evidence="17">DSM 12261 / ALA-1</strain>
    </source>
</reference>
<comment type="function">
    <text evidence="11">Catalyzes the addition of an amino acid to the nucleotide precursor UDP-N-acetylmuramoyl-L-alanyl-D-glutamate (UMAG) in the biosynthesis of bacterial cell-wall peptidoglycan.</text>
</comment>
<feature type="domain" description="Mur ligase central" evidence="15">
    <location>
        <begin position="113"/>
        <end position="316"/>
    </location>
</feature>
<feature type="domain" description="Mur ligase N-terminal catalytic" evidence="13">
    <location>
        <begin position="36"/>
        <end position="80"/>
    </location>
</feature>
<evidence type="ECO:0000256" key="10">
    <source>
        <dbReference type="ARBA" id="ARBA00023316"/>
    </source>
</evidence>
<dbReference type="PANTHER" id="PTHR23135:SF4">
    <property type="entry name" value="UDP-N-ACETYLMURAMOYL-L-ALANYL-D-GLUTAMATE--2,6-DIAMINOPIMELATE LIGASE MURE HOMOLOG, CHLOROPLASTIC"/>
    <property type="match status" value="1"/>
</dbReference>
<feature type="binding site" evidence="11">
    <location>
        <begin position="115"/>
        <end position="121"/>
    </location>
    <ligand>
        <name>ATP</name>
        <dbReference type="ChEBI" id="CHEBI:30616"/>
    </ligand>
</feature>
<dbReference type="GO" id="GO:0051301">
    <property type="term" value="P:cell division"/>
    <property type="evidence" value="ECO:0007669"/>
    <property type="project" value="UniProtKB-KW"/>
</dbReference>
<feature type="binding site" evidence="11">
    <location>
        <position position="192"/>
    </location>
    <ligand>
        <name>UDP-N-acetyl-alpha-D-muramoyl-L-alanyl-D-glutamate</name>
        <dbReference type="ChEBI" id="CHEBI:83900"/>
    </ligand>
</feature>
<dbReference type="RefSeq" id="WP_013048213.1">
    <property type="nucleotide sequence ID" value="NC_014011.1"/>
</dbReference>
<feature type="binding site" evidence="11">
    <location>
        <position position="190"/>
    </location>
    <ligand>
        <name>UDP-N-acetyl-alpha-D-muramoyl-L-alanyl-D-glutamate</name>
        <dbReference type="ChEBI" id="CHEBI:83900"/>
    </ligand>
</feature>
<dbReference type="HAMAP" id="MF_00208">
    <property type="entry name" value="MurE"/>
    <property type="match status" value="1"/>
</dbReference>
<dbReference type="EMBL" id="CP001997">
    <property type="protein sequence ID" value="ADE56947.1"/>
    <property type="molecule type" value="Genomic_DNA"/>
</dbReference>
<keyword evidence="17" id="KW-1185">Reference proteome</keyword>
<evidence type="ECO:0000256" key="11">
    <source>
        <dbReference type="HAMAP-Rule" id="MF_00208"/>
    </source>
</evidence>
<dbReference type="NCBIfam" id="NF001126">
    <property type="entry name" value="PRK00139.1-4"/>
    <property type="match status" value="1"/>
</dbReference>
<evidence type="ECO:0000313" key="16">
    <source>
        <dbReference type="EMBL" id="ADE56947.1"/>
    </source>
</evidence>
<comment type="subcellular location">
    <subcellularLocation>
        <location evidence="11 12">Cytoplasm</location>
    </subcellularLocation>
</comment>
<keyword evidence="4 11" id="KW-0132">Cell division</keyword>
<comment type="cofactor">
    <cofactor evidence="11">
        <name>Mg(2+)</name>
        <dbReference type="ChEBI" id="CHEBI:18420"/>
    </cofactor>
</comment>
<evidence type="ECO:0000256" key="4">
    <source>
        <dbReference type="ARBA" id="ARBA00022618"/>
    </source>
</evidence>
<dbReference type="InterPro" id="IPR004101">
    <property type="entry name" value="Mur_ligase_C"/>
</dbReference>
<gene>
    <name evidence="11" type="primary">murE</name>
    <name evidence="16" type="ordered locus">Amico_0814</name>
</gene>
<dbReference type="PANTHER" id="PTHR23135">
    <property type="entry name" value="MUR LIGASE FAMILY MEMBER"/>
    <property type="match status" value="1"/>
</dbReference>
<comment type="similarity">
    <text evidence="1 11">Belongs to the MurCDEF family. MurE subfamily.</text>
</comment>
<dbReference type="Pfam" id="PF02875">
    <property type="entry name" value="Mur_ligase_C"/>
    <property type="match status" value="1"/>
</dbReference>
<feature type="domain" description="Mur ligase C-terminal" evidence="14">
    <location>
        <begin position="339"/>
        <end position="468"/>
    </location>
</feature>
<dbReference type="GO" id="GO:0008360">
    <property type="term" value="P:regulation of cell shape"/>
    <property type="evidence" value="ECO:0007669"/>
    <property type="project" value="UniProtKB-KW"/>
</dbReference>
<dbReference type="InterPro" id="IPR036565">
    <property type="entry name" value="Mur-like_cat_sf"/>
</dbReference>
<evidence type="ECO:0000256" key="12">
    <source>
        <dbReference type="RuleBase" id="RU004135"/>
    </source>
</evidence>